<comment type="subcellular location">
    <subcellularLocation>
        <location evidence="1">Membrane</location>
        <topology evidence="1">Multi-pass membrane protein</topology>
    </subcellularLocation>
</comment>
<dbReference type="STRING" id="31234.E3LSW6"/>
<keyword evidence="3 6" id="KW-0812">Transmembrane</keyword>
<dbReference type="OMA" id="NAGAENY"/>
<dbReference type="CTD" id="9814568"/>
<evidence type="ECO:0000256" key="3">
    <source>
        <dbReference type="ARBA" id="ARBA00022692"/>
    </source>
</evidence>
<feature type="transmembrane region" description="Helical" evidence="6">
    <location>
        <begin position="29"/>
        <end position="50"/>
    </location>
</feature>
<keyword evidence="8" id="KW-1185">Reference proteome</keyword>
<gene>
    <name evidence="7" type="ORF">CRE_25098</name>
</gene>
<sequence length="198" mass="22473">MLLVYKDSDQVEGSISFVFIPVSAAPKMYLFFVMMLILNFLNFILTFLLIQKNGTLMKTNSTLTARYQLEEVYLSTKFAISVVFVHVVFYGIYVSFTILSRYFGGLIIQDPINLAAIRGALMTVHLYTSICFQNSVQMISTYNLVIGIVAIYLYKRIQHKKTEDINGKIQMKSTGNAGAENYENAIFSIWNSVSITTF</sequence>
<name>E3LSW6_CAERE</name>
<dbReference type="PANTHER" id="PTHR31216:SF10">
    <property type="entry name" value="SERPENTINE RECEPTOR CLASS BETA-7"/>
    <property type="match status" value="1"/>
</dbReference>
<evidence type="ECO:0000313" key="8">
    <source>
        <dbReference type="Proteomes" id="UP000008281"/>
    </source>
</evidence>
<proteinExistence type="inferred from homology"/>
<dbReference type="GO" id="GO:0007606">
    <property type="term" value="P:sensory perception of chemical stimulus"/>
    <property type="evidence" value="ECO:0007669"/>
    <property type="project" value="InterPro"/>
</dbReference>
<dbReference type="GO" id="GO:0016020">
    <property type="term" value="C:membrane"/>
    <property type="evidence" value="ECO:0007669"/>
    <property type="project" value="UniProtKB-SubCell"/>
</dbReference>
<dbReference type="PANTHER" id="PTHR31216">
    <property type="entry name" value="SERPENTINE RECEPTOR CLASS BETA-1-RELATED-RELATED"/>
    <property type="match status" value="1"/>
</dbReference>
<dbReference type="OrthoDB" id="5781493at2759"/>
<evidence type="ECO:0000256" key="2">
    <source>
        <dbReference type="ARBA" id="ARBA00006860"/>
    </source>
</evidence>
<dbReference type="InterPro" id="IPR002184">
    <property type="entry name" value="7TM_GPCR_serpentine_rcpt_Srb"/>
</dbReference>
<comment type="similarity">
    <text evidence="2">Belongs to the nematode receptor-like protein srb family.</text>
</comment>
<dbReference type="EMBL" id="DS268414">
    <property type="protein sequence ID" value="EFP09384.1"/>
    <property type="molecule type" value="Genomic_DNA"/>
</dbReference>
<dbReference type="KEGG" id="crq:GCK72_009835"/>
<dbReference type="RefSeq" id="XP_003113130.2">
    <property type="nucleotide sequence ID" value="XM_003113082.2"/>
</dbReference>
<dbReference type="Pfam" id="PF02175">
    <property type="entry name" value="7TM_GPCR_Srb"/>
    <property type="match status" value="1"/>
</dbReference>
<keyword evidence="5 6" id="KW-0472">Membrane</keyword>
<dbReference type="GO" id="GO:0004888">
    <property type="term" value="F:transmembrane signaling receptor activity"/>
    <property type="evidence" value="ECO:0007669"/>
    <property type="project" value="InterPro"/>
</dbReference>
<evidence type="ECO:0000313" key="7">
    <source>
        <dbReference type="EMBL" id="EFP09384.1"/>
    </source>
</evidence>
<organism evidence="8">
    <name type="scientific">Caenorhabditis remanei</name>
    <name type="common">Caenorhabditis vulgaris</name>
    <dbReference type="NCBI Taxonomy" id="31234"/>
    <lineage>
        <taxon>Eukaryota</taxon>
        <taxon>Metazoa</taxon>
        <taxon>Ecdysozoa</taxon>
        <taxon>Nematoda</taxon>
        <taxon>Chromadorea</taxon>
        <taxon>Rhabditida</taxon>
        <taxon>Rhabditina</taxon>
        <taxon>Rhabditomorpha</taxon>
        <taxon>Rhabditoidea</taxon>
        <taxon>Rhabditidae</taxon>
        <taxon>Peloderinae</taxon>
        <taxon>Caenorhabditis</taxon>
    </lineage>
</organism>
<evidence type="ECO:0000256" key="6">
    <source>
        <dbReference type="SAM" id="Phobius"/>
    </source>
</evidence>
<reference evidence="7" key="1">
    <citation type="submission" date="2007-07" db="EMBL/GenBank/DDBJ databases">
        <title>PCAP assembly of the Caenorhabditis remanei genome.</title>
        <authorList>
            <consortium name="The Caenorhabditis remanei Sequencing Consortium"/>
            <person name="Wilson R.K."/>
        </authorList>
    </citation>
    <scope>NUCLEOTIDE SEQUENCE [LARGE SCALE GENOMIC DNA]</scope>
    <source>
        <strain evidence="7">PB4641</strain>
    </source>
</reference>
<evidence type="ECO:0000256" key="5">
    <source>
        <dbReference type="ARBA" id="ARBA00023136"/>
    </source>
</evidence>
<feature type="transmembrane region" description="Helical" evidence="6">
    <location>
        <begin position="78"/>
        <end position="99"/>
    </location>
</feature>
<protein>
    <submittedName>
        <fullName evidence="7">Uncharacterized protein</fullName>
    </submittedName>
</protein>
<accession>E3LSW6</accession>
<dbReference type="PRINTS" id="PR00699">
    <property type="entry name" value="TMPROTEINSRB"/>
</dbReference>
<feature type="transmembrane region" description="Helical" evidence="6">
    <location>
        <begin position="136"/>
        <end position="154"/>
    </location>
</feature>
<dbReference type="eggNOG" id="ENOG502THCV">
    <property type="taxonomic scope" value="Eukaryota"/>
</dbReference>
<evidence type="ECO:0000256" key="4">
    <source>
        <dbReference type="ARBA" id="ARBA00022989"/>
    </source>
</evidence>
<keyword evidence="4 6" id="KW-1133">Transmembrane helix</keyword>
<dbReference type="GeneID" id="9814568"/>
<dbReference type="InParanoid" id="E3LSW6"/>
<dbReference type="AlphaFoldDB" id="E3LSW6"/>
<evidence type="ECO:0000256" key="1">
    <source>
        <dbReference type="ARBA" id="ARBA00004141"/>
    </source>
</evidence>
<dbReference type="Proteomes" id="UP000008281">
    <property type="component" value="Unassembled WGS sequence"/>
</dbReference>
<dbReference type="HOGENOM" id="CLU_045882_0_1_1"/>